<reference evidence="3 4" key="1">
    <citation type="submission" date="2017-07" db="EMBL/GenBank/DDBJ databases">
        <title>Genome sequence of the Sordaria macrospora wild type strain R19027.</title>
        <authorList>
            <person name="Nowrousian M."/>
            <person name="Teichert I."/>
            <person name="Kueck U."/>
        </authorList>
    </citation>
    <scope>NUCLEOTIDE SEQUENCE [LARGE SCALE GENOMIC DNA]</scope>
    <source>
        <strain evidence="3 4">R19027</strain>
        <tissue evidence="3">Mycelium</tissue>
    </source>
</reference>
<evidence type="ECO:0000313" key="4">
    <source>
        <dbReference type="Proteomes" id="UP000433876"/>
    </source>
</evidence>
<sequence>MFRRRWSSLPAVPKFTPDLKKLDYFINEEDEIRYLHNPDFYFKYFLTKNSRYNDFQRFAFNEAVKDVIDSRLEAEGLKEVLLPLGVTSKDERHVKIRLSEDISTKSRVVIIFGQSCQDFGILAHRVASGQGGLNKGSMVNMVKALKQQKSSATDDAAPGIILANPGNLWWWPEGKKALSEFARHQIPGSSLVHWGWHHDPKRNTIPENADHTEHMKYIFEKVVPQFVNDKTTIDIIALGDMSDEVEQYLDNDDVWAKVGHKLNALVVLGGFYDMREAVCEDFKKFMDRRGRAYIMNNDPLDTLIAGPEGGSRAVTGYVGYGCPTYSVGPDAVMVELILVEAGSVVLKWLQDVALDKDYVNPRVHISFPEEEEDDGKWPGWEKMNDESKEEEIKKEGNEEKNHEEEAKKVQVRVQRDGPQPSSKDEPEGIDEELVRDMAKKQMMADGDADSEDEI</sequence>
<dbReference type="PANTHER" id="PTHR21357">
    <property type="entry name" value="FAM172 FAMILY PROTEIN HOMOLOG CG10038"/>
    <property type="match status" value="1"/>
</dbReference>
<dbReference type="Proteomes" id="UP000433876">
    <property type="component" value="Unassembled WGS sequence"/>
</dbReference>
<feature type="compositionally biased region" description="Basic and acidic residues" evidence="1">
    <location>
        <begin position="422"/>
        <end position="439"/>
    </location>
</feature>
<feature type="domain" description="Arb2" evidence="2">
    <location>
        <begin position="15"/>
        <end position="300"/>
    </location>
</feature>
<dbReference type="GO" id="GO:0031048">
    <property type="term" value="P:regulatory ncRNA-mediated heterochromatin formation"/>
    <property type="evidence" value="ECO:0007669"/>
    <property type="project" value="TreeGrafter"/>
</dbReference>
<dbReference type="EMBL" id="NMPR01000173">
    <property type="protein sequence ID" value="KAA8628605.1"/>
    <property type="molecule type" value="Genomic_DNA"/>
</dbReference>
<feature type="region of interest" description="Disordered" evidence="1">
    <location>
        <begin position="369"/>
        <end position="454"/>
    </location>
</feature>
<feature type="compositionally biased region" description="Basic and acidic residues" evidence="1">
    <location>
        <begin position="382"/>
        <end position="408"/>
    </location>
</feature>
<dbReference type="InterPro" id="IPR048263">
    <property type="entry name" value="Arb2"/>
</dbReference>
<protein>
    <recommendedName>
        <fullName evidence="2">Arb2 domain-containing protein</fullName>
    </recommendedName>
</protein>
<dbReference type="OMA" id="HGCNCYS"/>
<dbReference type="VEuPathDB" id="FungiDB:SMAC_01254"/>
<dbReference type="GO" id="GO:0035197">
    <property type="term" value="F:siRNA binding"/>
    <property type="evidence" value="ECO:0007669"/>
    <property type="project" value="TreeGrafter"/>
</dbReference>
<accession>A0A8S8ZJG4</accession>
<evidence type="ECO:0000313" key="3">
    <source>
        <dbReference type="EMBL" id="KAA8628605.1"/>
    </source>
</evidence>
<comment type="caution">
    <text evidence="3">The sequence shown here is derived from an EMBL/GenBank/DDBJ whole genome shotgun (WGS) entry which is preliminary data.</text>
</comment>
<name>A0A8S8ZJG4_SORMA</name>
<proteinExistence type="predicted"/>
<dbReference type="Pfam" id="PF22749">
    <property type="entry name" value="Arb2"/>
    <property type="match status" value="1"/>
</dbReference>
<evidence type="ECO:0000259" key="2">
    <source>
        <dbReference type="Pfam" id="PF22749"/>
    </source>
</evidence>
<dbReference type="GO" id="GO:0005634">
    <property type="term" value="C:nucleus"/>
    <property type="evidence" value="ECO:0007669"/>
    <property type="project" value="TreeGrafter"/>
</dbReference>
<organism evidence="3 4">
    <name type="scientific">Sordaria macrospora</name>
    <dbReference type="NCBI Taxonomy" id="5147"/>
    <lineage>
        <taxon>Eukaryota</taxon>
        <taxon>Fungi</taxon>
        <taxon>Dikarya</taxon>
        <taxon>Ascomycota</taxon>
        <taxon>Pezizomycotina</taxon>
        <taxon>Sordariomycetes</taxon>
        <taxon>Sordariomycetidae</taxon>
        <taxon>Sordariales</taxon>
        <taxon>Sordariaceae</taxon>
        <taxon>Sordaria</taxon>
    </lineage>
</organism>
<gene>
    <name evidence="3" type="ORF">SMACR_01254</name>
</gene>
<dbReference type="AlphaFoldDB" id="A0A8S8ZJG4"/>
<evidence type="ECO:0000256" key="1">
    <source>
        <dbReference type="SAM" id="MobiDB-lite"/>
    </source>
</evidence>
<dbReference type="PANTHER" id="PTHR21357:SF4">
    <property type="entry name" value="FAM172 FAMILY PROTEIN HOMOLOG CG10038"/>
    <property type="match status" value="1"/>
</dbReference>
<dbReference type="InterPro" id="IPR053858">
    <property type="entry name" value="Arb2_dom"/>
</dbReference>